<keyword evidence="1" id="KW-1133">Transmembrane helix</keyword>
<feature type="transmembrane region" description="Helical" evidence="1">
    <location>
        <begin position="166"/>
        <end position="182"/>
    </location>
</feature>
<keyword evidence="1" id="KW-0472">Membrane</keyword>
<dbReference type="Pfam" id="PF05857">
    <property type="entry name" value="TraX"/>
    <property type="match status" value="1"/>
</dbReference>
<keyword evidence="3" id="KW-1185">Reference proteome</keyword>
<name>A0ABS5XFQ5_9GAMM</name>
<organism evidence="2 3">
    <name type="scientific">Metapseudomonas boanensis</name>
    <dbReference type="NCBI Taxonomy" id="2822138"/>
    <lineage>
        <taxon>Bacteria</taxon>
        <taxon>Pseudomonadati</taxon>
        <taxon>Pseudomonadota</taxon>
        <taxon>Gammaproteobacteria</taxon>
        <taxon>Pseudomonadales</taxon>
        <taxon>Pseudomonadaceae</taxon>
        <taxon>Metapseudomonas</taxon>
    </lineage>
</organism>
<dbReference type="InterPro" id="IPR008875">
    <property type="entry name" value="TraX"/>
</dbReference>
<evidence type="ECO:0000313" key="2">
    <source>
        <dbReference type="EMBL" id="MBT8766525.1"/>
    </source>
</evidence>
<dbReference type="RefSeq" id="WP_215373540.1">
    <property type="nucleotide sequence ID" value="NZ_JAGTIS010000004.1"/>
</dbReference>
<dbReference type="Proteomes" id="UP001519667">
    <property type="component" value="Unassembled WGS sequence"/>
</dbReference>
<proteinExistence type="predicted"/>
<reference evidence="2 3" key="1">
    <citation type="submission" date="2021-04" db="EMBL/GenBank/DDBJ databases">
        <title>Pseudomonas boanensis sp. nov., a bacterium isolated from river water used for household purposes in Boane District, Mozambique.</title>
        <authorList>
            <person name="Nicklasson M."/>
            <person name="Martin-Rodriguez A.J."/>
            <person name="Thorell K."/>
            <person name="Neves L."/>
            <person name="Mussagy A."/>
            <person name="Rydberg H.A."/>
            <person name="Hernroth B."/>
            <person name="Svensson-Stadler L."/>
            <person name="Sjoling A."/>
        </authorList>
    </citation>
    <scope>NUCLEOTIDE SEQUENCE [LARGE SCALE GENOMIC DNA]</scope>
    <source>
        <strain evidence="2 3">DB1</strain>
    </source>
</reference>
<dbReference type="EMBL" id="JAGTIS010000004">
    <property type="protein sequence ID" value="MBT8766525.1"/>
    <property type="molecule type" value="Genomic_DNA"/>
</dbReference>
<feature type="transmembrane region" description="Helical" evidence="1">
    <location>
        <begin position="102"/>
        <end position="121"/>
    </location>
</feature>
<evidence type="ECO:0000313" key="3">
    <source>
        <dbReference type="Proteomes" id="UP001519667"/>
    </source>
</evidence>
<gene>
    <name evidence="2" type="ORF">J7302_10335</name>
</gene>
<evidence type="ECO:0000256" key="1">
    <source>
        <dbReference type="SAM" id="Phobius"/>
    </source>
</evidence>
<feature type="transmembrane region" description="Helical" evidence="1">
    <location>
        <begin position="194"/>
        <end position="215"/>
    </location>
</feature>
<accession>A0ABS5XFQ5</accession>
<comment type="caution">
    <text evidence="2">The sequence shown here is derived from an EMBL/GenBank/DDBJ whole genome shotgun (WGS) entry which is preliminary data.</text>
</comment>
<protein>
    <submittedName>
        <fullName evidence="2">Conjugal transfer protein TraX</fullName>
    </submittedName>
</protein>
<feature type="transmembrane region" description="Helical" evidence="1">
    <location>
        <begin position="133"/>
        <end position="160"/>
    </location>
</feature>
<keyword evidence="1" id="KW-0812">Transmembrane</keyword>
<sequence length="247" mass="27232">MTALVDRQLEVQCRNGTLDLVKWLAMLTMALDHLRYVWPELSGLFVPGRIAYPFFCLAIAANVARSKVGDLFTSQNVRYLGWLLVFAALSEVPYRIYSSHSASLNVLPTLALGLVIAWGVHHQTLPGAVMASAAAVLAYMLSAPLMYGFIGALIPAALLLAIKQPGWLWLLPAVLCVLSNSRSHLLTGVAELQLYPLLLLTTAFAAPILGLWLLRQQANFSVWPVKRWGYLFYPGHLMALHLLRAVV</sequence>